<dbReference type="GO" id="GO:0000155">
    <property type="term" value="F:phosphorelay sensor kinase activity"/>
    <property type="evidence" value="ECO:0007669"/>
    <property type="project" value="InterPro"/>
</dbReference>
<keyword evidence="3" id="KW-0597">Phosphoprotein</keyword>
<evidence type="ECO:0000256" key="3">
    <source>
        <dbReference type="ARBA" id="ARBA00022553"/>
    </source>
</evidence>
<dbReference type="PANTHER" id="PTHR43711">
    <property type="entry name" value="TWO-COMPONENT HISTIDINE KINASE"/>
    <property type="match status" value="1"/>
</dbReference>
<dbReference type="InterPro" id="IPR003018">
    <property type="entry name" value="GAF"/>
</dbReference>
<dbReference type="InterPro" id="IPR050736">
    <property type="entry name" value="Sensor_HK_Regulatory"/>
</dbReference>
<dbReference type="RefSeq" id="WP_284348387.1">
    <property type="nucleotide sequence ID" value="NZ_BRXS01000001.1"/>
</dbReference>
<dbReference type="AlphaFoldDB" id="A0AA37Q6K1"/>
<reference evidence="10" key="1">
    <citation type="submission" date="2022-08" db="EMBL/GenBank/DDBJ databases">
        <title>Draft genome sequencing of Roseisolibacter agri AW1220.</title>
        <authorList>
            <person name="Tobiishi Y."/>
            <person name="Tonouchi A."/>
        </authorList>
    </citation>
    <scope>NUCLEOTIDE SEQUENCE</scope>
    <source>
        <strain evidence="10">AW1220</strain>
    </source>
</reference>
<proteinExistence type="predicted"/>
<dbReference type="Gene3D" id="3.30.565.10">
    <property type="entry name" value="Histidine kinase-like ATPase, C-terminal domain"/>
    <property type="match status" value="1"/>
</dbReference>
<dbReference type="Gene3D" id="3.30.450.40">
    <property type="match status" value="3"/>
</dbReference>
<dbReference type="EMBL" id="BRXS01000001">
    <property type="protein sequence ID" value="GLC23941.1"/>
    <property type="molecule type" value="Genomic_DNA"/>
</dbReference>
<comment type="catalytic activity">
    <reaction evidence="1">
        <text>ATP + protein L-histidine = ADP + protein N-phospho-L-histidine.</text>
        <dbReference type="EC" id="2.7.13.3"/>
    </reaction>
</comment>
<evidence type="ECO:0000256" key="7">
    <source>
        <dbReference type="SAM" id="Coils"/>
    </source>
</evidence>
<protein>
    <recommendedName>
        <fullName evidence="2">histidine kinase</fullName>
        <ecNumber evidence="2">2.7.13.3</ecNumber>
    </recommendedName>
</protein>
<dbReference type="PROSITE" id="PS50109">
    <property type="entry name" value="HIS_KIN"/>
    <property type="match status" value="1"/>
</dbReference>
<sequence>MSDPHSMAATAGRAPRTAAARPHRPSALEELAALARRVLSAEPTAPVLDDVVHTVARVLGAERAEVLAPREGTLVRLAGTGWDEPPDAPPATLTLLDSAGRAWWIDALRLVDDLRDAPAPLRDGRADDAASAALAPVPGLGVDPAGLLVAYGARPAQFGPDDAHALQAVAAVLASVLRRQHVEADRDRVREEARIAHRDAERAVARTAQLQAVTAALVPPLAPPEVARVIVEQGITALGAQAGVLAVRAPDGESLEIGHAIGYARALLAPWDRIPLSDRTPLGVATLAGVPVVVSSVAERDARFPMLAAAASAFPASITVPLPLGDGTLGALGLSFADERPIAARDTAFLLALGRLCAHALHRASAFENEQVARASAEAAAERTAQLQSVTAALSQALTTEAITRIVIESGAAALHADAGNMALLDPSGTALVANFAVNVPEHVLARWRDVPLDAPDPMAESVRTRRIVTYATAAERVVRWGGTPPTFQSAAFVPIHAGERALGGWSLAFRAPRAFTDDEQRFLLALGHQAALALERARLHEAERAAHRERERALAESERARGEAERANRAKSDFLAVMSHELRTPLNAIGGYAELLSMEIRGPVTEAQREDLSRIQRSQRHLLGLINELLTFARLESGALRYDIVDVLASDVVGAVEGLIAPQARARALTLDVRAAPAALTVRADPERLRQVLLNLLSNAVKFTEPGGGVALSCEARGGEAAFAVRDTGIGIPADQLERIFEPFVQVRGGLTRPHDGTGLGLSISREMARAMGGDLCAESRVGVGSTFTITLPLADAPR</sequence>
<keyword evidence="4" id="KW-0808">Transferase</keyword>
<name>A0AA37Q6K1_9BACT</name>
<keyword evidence="11" id="KW-1185">Reference proteome</keyword>
<feature type="compositionally biased region" description="Low complexity" evidence="8">
    <location>
        <begin position="8"/>
        <end position="20"/>
    </location>
</feature>
<dbReference type="InterPro" id="IPR029016">
    <property type="entry name" value="GAF-like_dom_sf"/>
</dbReference>
<organism evidence="10 11">
    <name type="scientific">Roseisolibacter agri</name>
    <dbReference type="NCBI Taxonomy" id="2014610"/>
    <lineage>
        <taxon>Bacteria</taxon>
        <taxon>Pseudomonadati</taxon>
        <taxon>Gemmatimonadota</taxon>
        <taxon>Gemmatimonadia</taxon>
        <taxon>Gemmatimonadales</taxon>
        <taxon>Gemmatimonadaceae</taxon>
        <taxon>Roseisolibacter</taxon>
    </lineage>
</organism>
<dbReference type="SUPFAM" id="SSF55781">
    <property type="entry name" value="GAF domain-like"/>
    <property type="match status" value="3"/>
</dbReference>
<feature type="domain" description="Histidine kinase" evidence="9">
    <location>
        <begin position="578"/>
        <end position="797"/>
    </location>
</feature>
<evidence type="ECO:0000313" key="10">
    <source>
        <dbReference type="EMBL" id="GLC23941.1"/>
    </source>
</evidence>
<dbReference type="Pfam" id="PF02518">
    <property type="entry name" value="HATPase_c"/>
    <property type="match status" value="1"/>
</dbReference>
<dbReference type="InterPro" id="IPR005467">
    <property type="entry name" value="His_kinase_dom"/>
</dbReference>
<dbReference type="SUPFAM" id="SSF55874">
    <property type="entry name" value="ATPase domain of HSP90 chaperone/DNA topoisomerase II/histidine kinase"/>
    <property type="match status" value="1"/>
</dbReference>
<dbReference type="Gene3D" id="1.10.287.130">
    <property type="match status" value="1"/>
</dbReference>
<keyword evidence="5" id="KW-0418">Kinase</keyword>
<gene>
    <name evidence="10" type="ORF">rosag_04540</name>
</gene>
<evidence type="ECO:0000256" key="5">
    <source>
        <dbReference type="ARBA" id="ARBA00022777"/>
    </source>
</evidence>
<dbReference type="FunFam" id="3.30.565.10:FF:000010">
    <property type="entry name" value="Sensor histidine kinase RcsC"/>
    <property type="match status" value="1"/>
</dbReference>
<dbReference type="InterPro" id="IPR004358">
    <property type="entry name" value="Sig_transdc_His_kin-like_C"/>
</dbReference>
<keyword evidence="7" id="KW-0175">Coiled coil</keyword>
<evidence type="ECO:0000313" key="11">
    <source>
        <dbReference type="Proteomes" id="UP001161325"/>
    </source>
</evidence>
<evidence type="ECO:0000256" key="6">
    <source>
        <dbReference type="ARBA" id="ARBA00023012"/>
    </source>
</evidence>
<keyword evidence="6" id="KW-0902">Two-component regulatory system</keyword>
<dbReference type="Proteomes" id="UP001161325">
    <property type="component" value="Unassembled WGS sequence"/>
</dbReference>
<dbReference type="Pfam" id="PF00512">
    <property type="entry name" value="HisKA"/>
    <property type="match status" value="1"/>
</dbReference>
<evidence type="ECO:0000256" key="8">
    <source>
        <dbReference type="SAM" id="MobiDB-lite"/>
    </source>
</evidence>
<evidence type="ECO:0000256" key="4">
    <source>
        <dbReference type="ARBA" id="ARBA00022679"/>
    </source>
</evidence>
<dbReference type="EC" id="2.7.13.3" evidence="2"/>
<evidence type="ECO:0000259" key="9">
    <source>
        <dbReference type="PROSITE" id="PS50109"/>
    </source>
</evidence>
<dbReference type="InterPro" id="IPR036890">
    <property type="entry name" value="HATPase_C_sf"/>
</dbReference>
<feature type="coiled-coil region" evidence="7">
    <location>
        <begin position="533"/>
        <end position="571"/>
    </location>
</feature>
<dbReference type="PANTHER" id="PTHR43711:SF26">
    <property type="entry name" value="SENSOR HISTIDINE KINASE RCSC"/>
    <property type="match status" value="1"/>
</dbReference>
<dbReference type="PRINTS" id="PR00344">
    <property type="entry name" value="BCTRLSENSOR"/>
</dbReference>
<evidence type="ECO:0000256" key="1">
    <source>
        <dbReference type="ARBA" id="ARBA00000085"/>
    </source>
</evidence>
<dbReference type="Pfam" id="PF13185">
    <property type="entry name" value="GAF_2"/>
    <property type="match status" value="2"/>
</dbReference>
<dbReference type="SMART" id="SM00387">
    <property type="entry name" value="HATPase_c"/>
    <property type="match status" value="1"/>
</dbReference>
<feature type="region of interest" description="Disordered" evidence="8">
    <location>
        <begin position="1"/>
        <end position="25"/>
    </location>
</feature>
<dbReference type="InterPro" id="IPR003594">
    <property type="entry name" value="HATPase_dom"/>
</dbReference>
<dbReference type="SMART" id="SM00388">
    <property type="entry name" value="HisKA"/>
    <property type="match status" value="1"/>
</dbReference>
<comment type="caution">
    <text evidence="10">The sequence shown here is derived from an EMBL/GenBank/DDBJ whole genome shotgun (WGS) entry which is preliminary data.</text>
</comment>
<accession>A0AA37Q6K1</accession>
<evidence type="ECO:0000256" key="2">
    <source>
        <dbReference type="ARBA" id="ARBA00012438"/>
    </source>
</evidence>
<dbReference type="CDD" id="cd16922">
    <property type="entry name" value="HATPase_EvgS-ArcB-TorS-like"/>
    <property type="match status" value="1"/>
</dbReference>
<dbReference type="InterPro" id="IPR003661">
    <property type="entry name" value="HisK_dim/P_dom"/>
</dbReference>
<dbReference type="SUPFAM" id="SSF47384">
    <property type="entry name" value="Homodimeric domain of signal transducing histidine kinase"/>
    <property type="match status" value="1"/>
</dbReference>
<dbReference type="InterPro" id="IPR036097">
    <property type="entry name" value="HisK_dim/P_sf"/>
</dbReference>
<dbReference type="SMART" id="SM00065">
    <property type="entry name" value="GAF"/>
    <property type="match status" value="3"/>
</dbReference>
<dbReference type="CDD" id="cd00082">
    <property type="entry name" value="HisKA"/>
    <property type="match status" value="1"/>
</dbReference>